<dbReference type="AlphaFoldDB" id="A0A922MZB6"/>
<reference evidence="2" key="1">
    <citation type="journal article" date="2021" name="G3 (Bethesda)">
        <title>Genome and transcriptome analysis of the beet armyworm Spodoptera exigua reveals targets for pest control. .</title>
        <authorList>
            <person name="Simon S."/>
            <person name="Breeschoten T."/>
            <person name="Jansen H.J."/>
            <person name="Dirks R.P."/>
            <person name="Schranz M.E."/>
            <person name="Ros V.I.D."/>
        </authorList>
    </citation>
    <scope>NUCLEOTIDE SEQUENCE</scope>
    <source>
        <strain evidence="2">TB_SE_WUR_2020</strain>
    </source>
</reference>
<name>A0A922MZB6_SPOEX</name>
<accession>A0A922MZB6</accession>
<organism evidence="2 3">
    <name type="scientific">Spodoptera exigua</name>
    <name type="common">Beet armyworm</name>
    <name type="synonym">Noctua fulgens</name>
    <dbReference type="NCBI Taxonomy" id="7107"/>
    <lineage>
        <taxon>Eukaryota</taxon>
        <taxon>Metazoa</taxon>
        <taxon>Ecdysozoa</taxon>
        <taxon>Arthropoda</taxon>
        <taxon>Hexapoda</taxon>
        <taxon>Insecta</taxon>
        <taxon>Pterygota</taxon>
        <taxon>Neoptera</taxon>
        <taxon>Endopterygota</taxon>
        <taxon>Lepidoptera</taxon>
        <taxon>Glossata</taxon>
        <taxon>Ditrysia</taxon>
        <taxon>Noctuoidea</taxon>
        <taxon>Noctuidae</taxon>
        <taxon>Amphipyrinae</taxon>
        <taxon>Spodoptera</taxon>
    </lineage>
</organism>
<protein>
    <submittedName>
        <fullName evidence="2">Uncharacterized protein</fullName>
    </submittedName>
</protein>
<dbReference type="Proteomes" id="UP000814243">
    <property type="component" value="Unassembled WGS sequence"/>
</dbReference>
<keyword evidence="1" id="KW-0472">Membrane</keyword>
<evidence type="ECO:0000313" key="3">
    <source>
        <dbReference type="Proteomes" id="UP000814243"/>
    </source>
</evidence>
<feature type="transmembrane region" description="Helical" evidence="1">
    <location>
        <begin position="24"/>
        <end position="50"/>
    </location>
</feature>
<feature type="transmembrane region" description="Helical" evidence="1">
    <location>
        <begin position="62"/>
        <end position="88"/>
    </location>
</feature>
<evidence type="ECO:0000256" key="1">
    <source>
        <dbReference type="SAM" id="Phobius"/>
    </source>
</evidence>
<feature type="transmembrane region" description="Helical" evidence="1">
    <location>
        <begin position="95"/>
        <end position="118"/>
    </location>
</feature>
<dbReference type="EMBL" id="JACEFF010000019">
    <property type="protein sequence ID" value="KAH9645684.1"/>
    <property type="molecule type" value="Genomic_DNA"/>
</dbReference>
<comment type="caution">
    <text evidence="2">The sequence shown here is derived from an EMBL/GenBank/DDBJ whole genome shotgun (WGS) entry which is preliminary data.</text>
</comment>
<keyword evidence="1" id="KW-1133">Transmembrane helix</keyword>
<sequence>MSTSNELSDLETPKLRMKPAVSRIFCCSVTAASGFVAAYALVAYAIALIYEIVWVVESQSGLPLASALLMVCYCIVIAATVVLVHGLISKNNRCLLAWLIAVILVLIPECALVFYMSISHWCFSYNSVFIARVYKECTAAPSWPVTWPVCQPLCVESCSYNQRMHLGKLGKSGSMPDLRRHLASRQSMNLGYPPHMLPQPPPAYWQHLADRQYAASLRGYPKSYQAPQIYGTWVGPRSGPYDNPYKRRHSIVGAFQTDEYPPKGYDYDDRMDCKSEIAYPYYRSYPYDPRVYPPDYDPRFYPEYKREDAAYGVNLLRHEPYHFSGSRERVFYSMRNSHTSVGNESDDLTKYKDVAL</sequence>
<evidence type="ECO:0000313" key="2">
    <source>
        <dbReference type="EMBL" id="KAH9645684.1"/>
    </source>
</evidence>
<proteinExistence type="predicted"/>
<gene>
    <name evidence="2" type="ORF">HF086_005333</name>
</gene>
<keyword evidence="1" id="KW-0812">Transmembrane</keyword>